<dbReference type="AlphaFoldDB" id="A0A6C0DEP3"/>
<evidence type="ECO:0000313" key="2">
    <source>
        <dbReference type="EMBL" id="QHT14891.1"/>
    </source>
</evidence>
<dbReference type="CDD" id="cd00761">
    <property type="entry name" value="Glyco_tranf_GTA_type"/>
    <property type="match status" value="1"/>
</dbReference>
<dbReference type="Pfam" id="PF00535">
    <property type="entry name" value="Glycos_transf_2"/>
    <property type="match status" value="1"/>
</dbReference>
<dbReference type="SUPFAM" id="SSF53448">
    <property type="entry name" value="Nucleotide-diphospho-sugar transferases"/>
    <property type="match status" value="1"/>
</dbReference>
<evidence type="ECO:0000259" key="1">
    <source>
        <dbReference type="Pfam" id="PF00535"/>
    </source>
</evidence>
<dbReference type="Gene3D" id="3.90.550.10">
    <property type="entry name" value="Spore Coat Polysaccharide Biosynthesis Protein SpsA, Chain A"/>
    <property type="match status" value="1"/>
</dbReference>
<dbReference type="PANTHER" id="PTHR22916">
    <property type="entry name" value="GLYCOSYLTRANSFERASE"/>
    <property type="match status" value="1"/>
</dbReference>
<sequence>MPAPLTVHIIYNKGNTYGLADDVRVIERLLISLSKSIGQTIQKPKLLDMREPLIHCDIQIHLEIPIYAAIPWAHTNIILVNPEQWVYAYDSYVHAFDALLFRDPVSLERFQTELVQKGISASHLHYLPWSAAWQVKDIQSSYLYESRGAGFVCFLGASTNKFEYIKAVLPSWKSTDPLLTVYTSRQDIADSLNAICSDAVQVVCQDLSVSARHKIMTNYRGHLILSGGEAFGYAAANAEVAGSFAIMNALPAFTSMYRDWAGVAWISNDLQESGNTRCALARPSATLRQDLESAFTQFKNADMSLIRSSRQQAASKRFDALCTDALPLFRSLQEQVSRLRPSKGVIHCPPLLHVEDCPPISIITPTYNRKRLIEIAFHNLLATDYPQDKIEWIVIEDNEQTPHLVGDLIMNFQLQVPKMKIKYMPIHGKMSIGEKRNCAIREATNELILFMDDDDHYPPTSFRRRVAWLNKGVKRGKTEQNIACCTTLALYDLKTGISAVNVPPFDIPFSQRISEATLTFRKSAWEERPFPNVSLAEGENWIEGREDQVIEIPPQQIIVAFSHGQNQSSRRIPPTDQAPSCFWGFPKEYLVFIHGLAGVQIEEDTRAKKR</sequence>
<proteinExistence type="predicted"/>
<organism evidence="2">
    <name type="scientific">viral metagenome</name>
    <dbReference type="NCBI Taxonomy" id="1070528"/>
    <lineage>
        <taxon>unclassified sequences</taxon>
        <taxon>metagenomes</taxon>
        <taxon>organismal metagenomes</taxon>
    </lineage>
</organism>
<protein>
    <recommendedName>
        <fullName evidence="1">Glycosyltransferase 2-like domain-containing protein</fullName>
    </recommendedName>
</protein>
<dbReference type="InterPro" id="IPR029044">
    <property type="entry name" value="Nucleotide-diphossugar_trans"/>
</dbReference>
<accession>A0A6C0DEP3</accession>
<name>A0A6C0DEP3_9ZZZZ</name>
<feature type="domain" description="Glycosyltransferase 2-like" evidence="1">
    <location>
        <begin position="361"/>
        <end position="471"/>
    </location>
</feature>
<dbReference type="InterPro" id="IPR001173">
    <property type="entry name" value="Glyco_trans_2-like"/>
</dbReference>
<reference evidence="2" key="1">
    <citation type="journal article" date="2020" name="Nature">
        <title>Giant virus diversity and host interactions through global metagenomics.</title>
        <authorList>
            <person name="Schulz F."/>
            <person name="Roux S."/>
            <person name="Paez-Espino D."/>
            <person name="Jungbluth S."/>
            <person name="Walsh D.A."/>
            <person name="Denef V.J."/>
            <person name="McMahon K.D."/>
            <person name="Konstantinidis K.T."/>
            <person name="Eloe-Fadrosh E.A."/>
            <person name="Kyrpides N.C."/>
            <person name="Woyke T."/>
        </authorList>
    </citation>
    <scope>NUCLEOTIDE SEQUENCE</scope>
    <source>
        <strain evidence="2">GVMAG-M-3300023174-141</strain>
    </source>
</reference>
<dbReference type="EMBL" id="MN739597">
    <property type="protein sequence ID" value="QHT14891.1"/>
    <property type="molecule type" value="Genomic_DNA"/>
</dbReference>